<evidence type="ECO:0000313" key="5">
    <source>
        <dbReference type="EMBL" id="KAF9531081.1"/>
    </source>
</evidence>
<evidence type="ECO:0000313" key="6">
    <source>
        <dbReference type="Proteomes" id="UP000807306"/>
    </source>
</evidence>
<feature type="domain" description="Carboxylesterase type B" evidence="4">
    <location>
        <begin position="184"/>
        <end position="665"/>
    </location>
</feature>
<feature type="chain" id="PRO_5040547459" description="Carboxylic ester hydrolase" evidence="3">
    <location>
        <begin position="31"/>
        <end position="697"/>
    </location>
</feature>
<dbReference type="Proteomes" id="UP000807306">
    <property type="component" value="Unassembled WGS sequence"/>
</dbReference>
<dbReference type="InterPro" id="IPR019819">
    <property type="entry name" value="Carboxylesterase_B_CS"/>
</dbReference>
<dbReference type="InterPro" id="IPR050309">
    <property type="entry name" value="Type-B_Carboxylest/Lipase"/>
</dbReference>
<reference evidence="5" key="1">
    <citation type="submission" date="2020-11" db="EMBL/GenBank/DDBJ databases">
        <authorList>
            <consortium name="DOE Joint Genome Institute"/>
            <person name="Ahrendt S."/>
            <person name="Riley R."/>
            <person name="Andreopoulos W."/>
            <person name="Labutti K."/>
            <person name="Pangilinan J."/>
            <person name="Ruiz-Duenas F.J."/>
            <person name="Barrasa J.M."/>
            <person name="Sanchez-Garcia M."/>
            <person name="Camarero S."/>
            <person name="Miyauchi S."/>
            <person name="Serrano A."/>
            <person name="Linde D."/>
            <person name="Babiker R."/>
            <person name="Drula E."/>
            <person name="Ayuso-Fernandez I."/>
            <person name="Pacheco R."/>
            <person name="Padilla G."/>
            <person name="Ferreira P."/>
            <person name="Barriuso J."/>
            <person name="Kellner H."/>
            <person name="Castanera R."/>
            <person name="Alfaro M."/>
            <person name="Ramirez L."/>
            <person name="Pisabarro A.G."/>
            <person name="Kuo A."/>
            <person name="Tritt A."/>
            <person name="Lipzen A."/>
            <person name="He G."/>
            <person name="Yan M."/>
            <person name="Ng V."/>
            <person name="Cullen D."/>
            <person name="Martin F."/>
            <person name="Rosso M.-N."/>
            <person name="Henrissat B."/>
            <person name="Hibbett D."/>
            <person name="Martinez A.T."/>
            <person name="Grigoriev I.V."/>
        </authorList>
    </citation>
    <scope>NUCLEOTIDE SEQUENCE</scope>
    <source>
        <strain evidence="5">CBS 506.95</strain>
    </source>
</reference>
<dbReference type="EMBL" id="MU157836">
    <property type="protein sequence ID" value="KAF9531081.1"/>
    <property type="molecule type" value="Genomic_DNA"/>
</dbReference>
<dbReference type="EC" id="3.1.1.-" evidence="3"/>
<dbReference type="AlphaFoldDB" id="A0A9P6EL10"/>
<dbReference type="GO" id="GO:0016787">
    <property type="term" value="F:hydrolase activity"/>
    <property type="evidence" value="ECO:0007669"/>
    <property type="project" value="UniProtKB-KW"/>
</dbReference>
<feature type="signal peptide" evidence="3">
    <location>
        <begin position="1"/>
        <end position="30"/>
    </location>
</feature>
<dbReference type="PROSITE" id="PS00122">
    <property type="entry name" value="CARBOXYLESTERASE_B_1"/>
    <property type="match status" value="1"/>
</dbReference>
<dbReference type="PANTHER" id="PTHR11559">
    <property type="entry name" value="CARBOXYLESTERASE"/>
    <property type="match status" value="1"/>
</dbReference>
<evidence type="ECO:0000256" key="1">
    <source>
        <dbReference type="ARBA" id="ARBA00005964"/>
    </source>
</evidence>
<dbReference type="OrthoDB" id="408631at2759"/>
<dbReference type="InterPro" id="IPR002018">
    <property type="entry name" value="CarbesteraseB"/>
</dbReference>
<comment type="caution">
    <text evidence="5">The sequence shown here is derived from an EMBL/GenBank/DDBJ whole genome shotgun (WGS) entry which is preliminary data.</text>
</comment>
<dbReference type="Pfam" id="PF00135">
    <property type="entry name" value="COesterase"/>
    <property type="match status" value="1"/>
</dbReference>
<sequence length="697" mass="74687">MARPTSVLSIRMRCLITLGILLGVGQVTWSAPSPIAVGVDFQFLIQNDLDWPTISNHNASILLNSQLSNRDAVSACSKLNEGLLSTTGNNTLSDLQVLTRYLEYDKQVAGDQKFWVASKLNGCQTFSFEKGVQAASCSSKLPALCSQSAPYKVSSQTDPSPVYQVQVQSKKATYVGTRDHLSFRFIGIPYANPFKRYEYSKPYTAASPVTLSALSYGASCLQGGTGSEDCLFLNIYTPFLPADSSEARKNKLLKPVLLWIHGGGFTSGQSNDAIFDGGNMASRNDLVYVSINYRLGALGFLALDNGVNKGNFGIADQITALQWVKVNIAAFGGDPSRVTIHGQSAGAGSVRALLGSPPAFGLFAGAIAQSNLGGFGYATSYTEYPSLDAEYAASGVPLIKSVGCDNSTDVLACLRAIPASTIINAPIDRPRKIVVDGHYITNSHLAVNGKGPVAPAHIIFGFARDDGSDFVGSYPSNDTTLTASLASAGLSDEIAKKVIAAPDLFPMPTSSDKALNLFNLTSQIGTLGQFVCIDQATVFSSAKHRTFPSVYAYSFDRTYAGWEPIPGTCEPALTPEFPNGDPNAPYFRCHSGELYYTAGTLGQDLRPFRDPGDLLLSQWTVDTWGSFARTFNPNPPAAYLAARGYTSTTQVLKQSGPWKQVSETSAPLKVIDVPFRSAGWRGEAQCKLLGYPLTMFE</sequence>
<accession>A0A9P6EL10</accession>
<evidence type="ECO:0000256" key="3">
    <source>
        <dbReference type="RuleBase" id="RU361235"/>
    </source>
</evidence>
<evidence type="ECO:0000256" key="2">
    <source>
        <dbReference type="ARBA" id="ARBA00022801"/>
    </source>
</evidence>
<protein>
    <recommendedName>
        <fullName evidence="3">Carboxylic ester hydrolase</fullName>
        <ecNumber evidence="3">3.1.1.-</ecNumber>
    </recommendedName>
</protein>
<dbReference type="PROSITE" id="PS00941">
    <property type="entry name" value="CARBOXYLESTERASE_B_2"/>
    <property type="match status" value="1"/>
</dbReference>
<name>A0A9P6EL10_9AGAR</name>
<organism evidence="5 6">
    <name type="scientific">Crepidotus variabilis</name>
    <dbReference type="NCBI Taxonomy" id="179855"/>
    <lineage>
        <taxon>Eukaryota</taxon>
        <taxon>Fungi</taxon>
        <taxon>Dikarya</taxon>
        <taxon>Basidiomycota</taxon>
        <taxon>Agaricomycotina</taxon>
        <taxon>Agaricomycetes</taxon>
        <taxon>Agaricomycetidae</taxon>
        <taxon>Agaricales</taxon>
        <taxon>Agaricineae</taxon>
        <taxon>Crepidotaceae</taxon>
        <taxon>Crepidotus</taxon>
    </lineage>
</organism>
<dbReference type="SUPFAM" id="SSF53474">
    <property type="entry name" value="alpha/beta-Hydrolases"/>
    <property type="match status" value="1"/>
</dbReference>
<comment type="similarity">
    <text evidence="1 3">Belongs to the type-B carboxylesterase/lipase family.</text>
</comment>
<keyword evidence="2 3" id="KW-0378">Hydrolase</keyword>
<proteinExistence type="inferred from homology"/>
<keyword evidence="3" id="KW-0732">Signal</keyword>
<dbReference type="Gene3D" id="3.40.50.1820">
    <property type="entry name" value="alpha/beta hydrolase"/>
    <property type="match status" value="1"/>
</dbReference>
<keyword evidence="6" id="KW-1185">Reference proteome</keyword>
<evidence type="ECO:0000259" key="4">
    <source>
        <dbReference type="Pfam" id="PF00135"/>
    </source>
</evidence>
<gene>
    <name evidence="5" type="ORF">CPB83DRAFT_849298</name>
</gene>
<dbReference type="InterPro" id="IPR029058">
    <property type="entry name" value="AB_hydrolase_fold"/>
</dbReference>
<dbReference type="InterPro" id="IPR019826">
    <property type="entry name" value="Carboxylesterase_B_AS"/>
</dbReference>